<feature type="transmembrane region" description="Helical" evidence="8">
    <location>
        <begin position="158"/>
        <end position="182"/>
    </location>
</feature>
<dbReference type="GO" id="GO:0005886">
    <property type="term" value="C:plasma membrane"/>
    <property type="evidence" value="ECO:0007669"/>
    <property type="project" value="UniProtKB-SubCell"/>
</dbReference>
<keyword evidence="6" id="KW-0813">Transport</keyword>
<dbReference type="KEGG" id="amob:HG15A2_03370"/>
<keyword evidence="3 8" id="KW-0812">Transmembrane</keyword>
<protein>
    <submittedName>
        <fullName evidence="10">MotA/TolQ/ExbB proton channel family protein</fullName>
    </submittedName>
</protein>
<dbReference type="AlphaFoldDB" id="A0A517MQC0"/>
<reference evidence="10 11" key="1">
    <citation type="submission" date="2019-02" db="EMBL/GenBank/DDBJ databases">
        <title>Deep-cultivation of Planctomycetes and their phenomic and genomic characterization uncovers novel biology.</title>
        <authorList>
            <person name="Wiegand S."/>
            <person name="Jogler M."/>
            <person name="Boedeker C."/>
            <person name="Pinto D."/>
            <person name="Vollmers J."/>
            <person name="Rivas-Marin E."/>
            <person name="Kohn T."/>
            <person name="Peeters S.H."/>
            <person name="Heuer A."/>
            <person name="Rast P."/>
            <person name="Oberbeckmann S."/>
            <person name="Bunk B."/>
            <person name="Jeske O."/>
            <person name="Meyerdierks A."/>
            <person name="Storesund J.E."/>
            <person name="Kallscheuer N."/>
            <person name="Luecker S."/>
            <person name="Lage O.M."/>
            <person name="Pohl T."/>
            <person name="Merkel B.J."/>
            <person name="Hornburger P."/>
            <person name="Mueller R.-W."/>
            <person name="Bruemmer F."/>
            <person name="Labrenz M."/>
            <person name="Spormann A.M."/>
            <person name="Op den Camp H."/>
            <person name="Overmann J."/>
            <person name="Amann R."/>
            <person name="Jetten M.S.M."/>
            <person name="Mascher T."/>
            <person name="Medema M.H."/>
            <person name="Devos D.P."/>
            <person name="Kaster A.-K."/>
            <person name="Ovreas L."/>
            <person name="Rohde M."/>
            <person name="Galperin M.Y."/>
            <person name="Jogler C."/>
        </authorList>
    </citation>
    <scope>NUCLEOTIDE SEQUENCE [LARGE SCALE GENOMIC DNA]</scope>
    <source>
        <strain evidence="10 11">HG15A2</strain>
    </source>
</reference>
<feature type="domain" description="MotA/TolQ/ExbB proton channel" evidence="9">
    <location>
        <begin position="121"/>
        <end position="235"/>
    </location>
</feature>
<dbReference type="Pfam" id="PF01618">
    <property type="entry name" value="MotA_ExbB"/>
    <property type="match status" value="1"/>
</dbReference>
<dbReference type="Proteomes" id="UP000319852">
    <property type="component" value="Chromosome"/>
</dbReference>
<feature type="transmembrane region" description="Helical" evidence="8">
    <location>
        <begin position="6"/>
        <end position="26"/>
    </location>
</feature>
<name>A0A517MQC0_9BACT</name>
<dbReference type="RefSeq" id="WP_145057179.1">
    <property type="nucleotide sequence ID" value="NZ_CP036263.1"/>
</dbReference>
<keyword evidence="4 8" id="KW-1133">Transmembrane helix</keyword>
<evidence type="ECO:0000313" key="11">
    <source>
        <dbReference type="Proteomes" id="UP000319852"/>
    </source>
</evidence>
<dbReference type="GO" id="GO:0015031">
    <property type="term" value="P:protein transport"/>
    <property type="evidence" value="ECO:0007669"/>
    <property type="project" value="UniProtKB-KW"/>
</dbReference>
<keyword evidence="2" id="KW-1003">Cell membrane</keyword>
<dbReference type="EMBL" id="CP036263">
    <property type="protein sequence ID" value="QDS97078.1"/>
    <property type="molecule type" value="Genomic_DNA"/>
</dbReference>
<sequence>MLRTLIVDLFGQAGLVIVPLAILYGVYHFGRRTADVPWLLAFAASVLSIAGLILMQVKLLSDDIAGNNLPDPTGVTYVIVLLFGTALLCNAKTFWKVNRELHSERKGQEGATRRNLRNCLHRRSTNSTSLEDAVAEIDAELDAREDVPRLIKKMLPTLGLIGTVIGLAIAMNELGGALSAAVGGKGDGSEALLLSMQGALSGMGGAFITTLFGAGFGMLLMVLITRTRLMLTHLVSEAKRRLDDEGRKTADQPKPPRPPKARFRPDMN</sequence>
<evidence type="ECO:0000259" key="9">
    <source>
        <dbReference type="Pfam" id="PF01618"/>
    </source>
</evidence>
<keyword evidence="11" id="KW-1185">Reference proteome</keyword>
<evidence type="ECO:0000256" key="1">
    <source>
        <dbReference type="ARBA" id="ARBA00004651"/>
    </source>
</evidence>
<evidence type="ECO:0000313" key="10">
    <source>
        <dbReference type="EMBL" id="QDS97078.1"/>
    </source>
</evidence>
<evidence type="ECO:0000256" key="7">
    <source>
        <dbReference type="SAM" id="MobiDB-lite"/>
    </source>
</evidence>
<feature type="transmembrane region" description="Helical" evidence="8">
    <location>
        <begin position="38"/>
        <end position="55"/>
    </location>
</feature>
<keyword evidence="5 8" id="KW-0472">Membrane</keyword>
<organism evidence="10 11">
    <name type="scientific">Adhaeretor mobilis</name>
    <dbReference type="NCBI Taxonomy" id="1930276"/>
    <lineage>
        <taxon>Bacteria</taxon>
        <taxon>Pseudomonadati</taxon>
        <taxon>Planctomycetota</taxon>
        <taxon>Planctomycetia</taxon>
        <taxon>Pirellulales</taxon>
        <taxon>Lacipirellulaceae</taxon>
        <taxon>Adhaeretor</taxon>
    </lineage>
</organism>
<dbReference type="OrthoDB" id="263247at2"/>
<comment type="subcellular location">
    <subcellularLocation>
        <location evidence="1">Cell membrane</location>
        <topology evidence="1">Multi-pass membrane protein</topology>
    </subcellularLocation>
    <subcellularLocation>
        <location evidence="6">Membrane</location>
        <topology evidence="6">Multi-pass membrane protein</topology>
    </subcellularLocation>
</comment>
<proteinExistence type="inferred from homology"/>
<evidence type="ECO:0000256" key="3">
    <source>
        <dbReference type="ARBA" id="ARBA00022692"/>
    </source>
</evidence>
<feature type="compositionally biased region" description="Basic and acidic residues" evidence="7">
    <location>
        <begin position="241"/>
        <end position="251"/>
    </location>
</feature>
<keyword evidence="6" id="KW-0653">Protein transport</keyword>
<comment type="similarity">
    <text evidence="6">Belongs to the exbB/tolQ family.</text>
</comment>
<dbReference type="InterPro" id="IPR002898">
    <property type="entry name" value="MotA_ExbB_proton_chnl"/>
</dbReference>
<evidence type="ECO:0000256" key="8">
    <source>
        <dbReference type="SAM" id="Phobius"/>
    </source>
</evidence>
<feature type="region of interest" description="Disordered" evidence="7">
    <location>
        <begin position="241"/>
        <end position="268"/>
    </location>
</feature>
<evidence type="ECO:0000256" key="6">
    <source>
        <dbReference type="RuleBase" id="RU004057"/>
    </source>
</evidence>
<feature type="transmembrane region" description="Helical" evidence="8">
    <location>
        <begin position="75"/>
        <end position="95"/>
    </location>
</feature>
<evidence type="ECO:0000256" key="4">
    <source>
        <dbReference type="ARBA" id="ARBA00022989"/>
    </source>
</evidence>
<evidence type="ECO:0000256" key="5">
    <source>
        <dbReference type="ARBA" id="ARBA00023136"/>
    </source>
</evidence>
<feature type="transmembrane region" description="Helical" evidence="8">
    <location>
        <begin position="202"/>
        <end position="224"/>
    </location>
</feature>
<evidence type="ECO:0000256" key="2">
    <source>
        <dbReference type="ARBA" id="ARBA00022475"/>
    </source>
</evidence>
<gene>
    <name evidence="10" type="ORF">HG15A2_03370</name>
</gene>
<accession>A0A517MQC0</accession>